<feature type="domain" description="IraD/Gp25-like" evidence="1">
    <location>
        <begin position="36"/>
        <end position="120"/>
    </location>
</feature>
<gene>
    <name evidence="2" type="ORF">GA0061080_101618</name>
</gene>
<dbReference type="Proteomes" id="UP000199698">
    <property type="component" value="Unassembled WGS sequence"/>
</dbReference>
<dbReference type="AlphaFoldDB" id="A0A1C4B1X6"/>
<dbReference type="InterPro" id="IPR017737">
    <property type="entry name" value="TssE1-like"/>
</dbReference>
<dbReference type="InterPro" id="IPR007048">
    <property type="entry name" value="IraD/Gp25-like"/>
</dbReference>
<reference evidence="3" key="1">
    <citation type="submission" date="2016-08" db="EMBL/GenBank/DDBJ databases">
        <authorList>
            <person name="Varghese N."/>
            <person name="Submissions Spin"/>
        </authorList>
    </citation>
    <scope>NUCLEOTIDE SEQUENCE [LARGE SCALE GENOMIC DNA]</scope>
    <source>
        <strain evidence="3">R-53144</strain>
    </source>
</reference>
<evidence type="ECO:0000313" key="3">
    <source>
        <dbReference type="Proteomes" id="UP000199698"/>
    </source>
</evidence>
<dbReference type="InterPro" id="IPR053176">
    <property type="entry name" value="T6SS_TssE1-like"/>
</dbReference>
<dbReference type="RefSeq" id="WP_091122485.1">
    <property type="nucleotide sequence ID" value="NZ_FMBA01000016.1"/>
</dbReference>
<dbReference type="PANTHER" id="PTHR38595">
    <property type="entry name" value="CYTOPLASMIC PROTEIN-RELATED"/>
    <property type="match status" value="1"/>
</dbReference>
<keyword evidence="3" id="KW-1185">Reference proteome</keyword>
<dbReference type="PANTHER" id="PTHR38595:SF2">
    <property type="entry name" value="TYPE VI SECRETION SYSTEM BASEPLATE SUBUNIT TSSE"/>
    <property type="match status" value="1"/>
</dbReference>
<accession>A0A1C4B1X6</accession>
<proteinExistence type="predicted"/>
<evidence type="ECO:0000313" key="2">
    <source>
        <dbReference type="EMBL" id="SCC00891.1"/>
    </source>
</evidence>
<evidence type="ECO:0000259" key="1">
    <source>
        <dbReference type="Pfam" id="PF04965"/>
    </source>
</evidence>
<organism evidence="2 3">
    <name type="scientific">Gilliamella intestini</name>
    <dbReference type="NCBI Taxonomy" id="1798183"/>
    <lineage>
        <taxon>Bacteria</taxon>
        <taxon>Pseudomonadati</taxon>
        <taxon>Pseudomonadota</taxon>
        <taxon>Gammaproteobacteria</taxon>
        <taxon>Orbales</taxon>
        <taxon>Orbaceae</taxon>
        <taxon>Gilliamella</taxon>
    </lineage>
</organism>
<dbReference type="EMBL" id="FMBA01000016">
    <property type="protein sequence ID" value="SCC00891.1"/>
    <property type="molecule type" value="Genomic_DNA"/>
</dbReference>
<sequence length="142" mass="16625">MAALLKWQKNHQQSLFDRIHTESDQNDYQFDKTCLDSIKFNLSRILNSRPGGCQSSYSMGIVDLNDATMNSSEIKAEICREIKNCIEKYEPRIMQVTVIARANDSNLLTMQFTIQAIVKDEFGTNNIEFKVYFNDRQRYFFE</sequence>
<dbReference type="Gene3D" id="3.10.450.40">
    <property type="match status" value="1"/>
</dbReference>
<dbReference type="STRING" id="1798183.GA0061080_101618"/>
<name>A0A1C4B1X6_9GAMM</name>
<dbReference type="SUPFAM" id="SSF160719">
    <property type="entry name" value="gpW/gp25-like"/>
    <property type="match status" value="1"/>
</dbReference>
<protein>
    <submittedName>
        <fullName evidence="2">Type VI secretion system protein</fullName>
    </submittedName>
</protein>
<dbReference type="NCBIfam" id="TIGR03357">
    <property type="entry name" value="VI_zyme"/>
    <property type="match status" value="1"/>
</dbReference>
<dbReference type="OrthoDB" id="119583at2"/>
<dbReference type="Pfam" id="PF04965">
    <property type="entry name" value="GPW_gp25"/>
    <property type="match status" value="1"/>
</dbReference>